<dbReference type="Pfam" id="PF00005">
    <property type="entry name" value="ABC_tran"/>
    <property type="match status" value="1"/>
</dbReference>
<keyword evidence="3" id="KW-0547">Nucleotide-binding</keyword>
<name>R4K2W2_CLOPA</name>
<dbReference type="RefSeq" id="WP_015614369.1">
    <property type="nucleotide sequence ID" value="NC_021182.1"/>
</dbReference>
<dbReference type="PANTHER" id="PTHR43776">
    <property type="entry name" value="TRANSPORT ATP-BINDING PROTEIN"/>
    <property type="match status" value="1"/>
</dbReference>
<evidence type="ECO:0000256" key="1">
    <source>
        <dbReference type="ARBA" id="ARBA00005417"/>
    </source>
</evidence>
<dbReference type="STRING" id="86416.Clopa_1038"/>
<dbReference type="GO" id="GO:0016887">
    <property type="term" value="F:ATP hydrolysis activity"/>
    <property type="evidence" value="ECO:0007669"/>
    <property type="project" value="InterPro"/>
</dbReference>
<dbReference type="EMBL" id="CP003261">
    <property type="protein sequence ID" value="AGK96046.1"/>
    <property type="molecule type" value="Genomic_DNA"/>
</dbReference>
<dbReference type="FunFam" id="3.40.50.300:FF:000016">
    <property type="entry name" value="Oligopeptide ABC transporter ATP-binding component"/>
    <property type="match status" value="1"/>
</dbReference>
<protein>
    <submittedName>
        <fullName evidence="6">Oligopeptide/dipeptide ABC transporter, ATP-binding protein</fullName>
    </submittedName>
</protein>
<evidence type="ECO:0000256" key="2">
    <source>
        <dbReference type="ARBA" id="ARBA00022448"/>
    </source>
</evidence>
<evidence type="ECO:0000313" key="6">
    <source>
        <dbReference type="EMBL" id="AGK96046.1"/>
    </source>
</evidence>
<dbReference type="eggNOG" id="COG4608">
    <property type="taxonomic scope" value="Bacteria"/>
</dbReference>
<comment type="similarity">
    <text evidence="1">Belongs to the ABC transporter superfamily.</text>
</comment>
<dbReference type="OrthoDB" id="9806285at2"/>
<keyword evidence="2" id="KW-0813">Transport</keyword>
<dbReference type="InterPro" id="IPR003593">
    <property type="entry name" value="AAA+_ATPase"/>
</dbReference>
<dbReference type="AlphaFoldDB" id="R4K2W2"/>
<evidence type="ECO:0000256" key="4">
    <source>
        <dbReference type="ARBA" id="ARBA00022840"/>
    </source>
</evidence>
<dbReference type="Gene3D" id="3.40.50.300">
    <property type="entry name" value="P-loop containing nucleotide triphosphate hydrolases"/>
    <property type="match status" value="1"/>
</dbReference>
<dbReference type="InterPro" id="IPR013563">
    <property type="entry name" value="Oligopep_ABC_C"/>
</dbReference>
<dbReference type="InterPro" id="IPR003439">
    <property type="entry name" value="ABC_transporter-like_ATP-bd"/>
</dbReference>
<dbReference type="HOGENOM" id="CLU_000604_1_23_9"/>
<dbReference type="InterPro" id="IPR050319">
    <property type="entry name" value="ABC_transp_ATP-bind"/>
</dbReference>
<feature type="domain" description="ABC transporter" evidence="5">
    <location>
        <begin position="6"/>
        <end position="256"/>
    </location>
</feature>
<dbReference type="GO" id="GO:0005524">
    <property type="term" value="F:ATP binding"/>
    <property type="evidence" value="ECO:0007669"/>
    <property type="project" value="UniProtKB-KW"/>
</dbReference>
<dbReference type="PROSITE" id="PS00211">
    <property type="entry name" value="ABC_TRANSPORTER_1"/>
    <property type="match status" value="1"/>
</dbReference>
<gene>
    <name evidence="6" type="ORF">Clopa_1038</name>
</gene>
<dbReference type="SUPFAM" id="SSF52540">
    <property type="entry name" value="P-loop containing nucleoside triphosphate hydrolases"/>
    <property type="match status" value="1"/>
</dbReference>
<dbReference type="SMART" id="SM00382">
    <property type="entry name" value="AAA"/>
    <property type="match status" value="1"/>
</dbReference>
<dbReference type="InterPro" id="IPR027417">
    <property type="entry name" value="P-loop_NTPase"/>
</dbReference>
<dbReference type="GO" id="GO:0015833">
    <property type="term" value="P:peptide transport"/>
    <property type="evidence" value="ECO:0007669"/>
    <property type="project" value="InterPro"/>
</dbReference>
<reference evidence="6 7" key="1">
    <citation type="submission" date="2012-01" db="EMBL/GenBank/DDBJ databases">
        <title>Complete sequence of chromosome of Clostridium pasteurianum BC1.</title>
        <authorList>
            <consortium name="US DOE Joint Genome Institute"/>
            <person name="Lucas S."/>
            <person name="Han J."/>
            <person name="Lapidus A."/>
            <person name="Cheng J.-F."/>
            <person name="Goodwin L."/>
            <person name="Pitluck S."/>
            <person name="Peters L."/>
            <person name="Mikhailova N."/>
            <person name="Teshima H."/>
            <person name="Detter J.C."/>
            <person name="Han C."/>
            <person name="Tapia R."/>
            <person name="Land M."/>
            <person name="Hauser L."/>
            <person name="Kyrpides N."/>
            <person name="Ivanova N."/>
            <person name="Pagani I."/>
            <person name="Dunn J."/>
            <person name="Taghavi S."/>
            <person name="Francis A."/>
            <person name="van der Lelie D."/>
            <person name="Woyke T."/>
        </authorList>
    </citation>
    <scope>NUCLEOTIDE SEQUENCE [LARGE SCALE GENOMIC DNA]</scope>
    <source>
        <strain evidence="6 7">BC1</strain>
    </source>
</reference>
<evidence type="ECO:0000313" key="7">
    <source>
        <dbReference type="Proteomes" id="UP000013523"/>
    </source>
</evidence>
<dbReference type="PATRIC" id="fig|86416.3.peg.1031"/>
<dbReference type="PROSITE" id="PS50893">
    <property type="entry name" value="ABC_TRANSPORTER_2"/>
    <property type="match status" value="1"/>
</dbReference>
<accession>R4K2W2</accession>
<dbReference type="InterPro" id="IPR017871">
    <property type="entry name" value="ABC_transporter-like_CS"/>
</dbReference>
<sequence length="323" mass="36303">MSEVLLEVKDLKKYFPIKGGLFGGTTGYVKAVDGVSFKINKGETFGLVGESGSGKTTIGQTILRMHEKTSGEVIFDNIDINNISKKELKSLRPRMQYIFQDPYSSLNPRIRIGDAIAEPLLEHKLASKEEVHEKVEKILEMCGLAAHYYDRFPHEFSGGQRQRIVIARAMALNPEFIVADEPVSALDVSIQAQIINLFIDLQEKRNLSYLFISHDLSVVEHLCSKIAIMYLGTIVELAERDELFSNPLHPYTKALLSAVPIPDPTLKRKRIILKGDIPSPENPPSGCRFHTRCPYAMDICSKEIPEFKKLGDKHEVACHLISR</sequence>
<evidence type="ECO:0000259" key="5">
    <source>
        <dbReference type="PROSITE" id="PS50893"/>
    </source>
</evidence>
<dbReference type="NCBIfam" id="TIGR01727">
    <property type="entry name" value="oligo_HPY"/>
    <property type="match status" value="1"/>
</dbReference>
<keyword evidence="7" id="KW-1185">Reference proteome</keyword>
<dbReference type="KEGG" id="cpas:Clopa_1038"/>
<organism evidence="6 7">
    <name type="scientific">Clostridium pasteurianum BC1</name>
    <dbReference type="NCBI Taxonomy" id="86416"/>
    <lineage>
        <taxon>Bacteria</taxon>
        <taxon>Bacillati</taxon>
        <taxon>Bacillota</taxon>
        <taxon>Clostridia</taxon>
        <taxon>Eubacteriales</taxon>
        <taxon>Clostridiaceae</taxon>
        <taxon>Clostridium</taxon>
    </lineage>
</organism>
<dbReference type="PANTHER" id="PTHR43776:SF8">
    <property type="entry name" value="ABC TRANSPORTER, ATP-BINDING PROTEIN"/>
    <property type="match status" value="1"/>
</dbReference>
<keyword evidence="4 6" id="KW-0067">ATP-binding</keyword>
<dbReference type="CDD" id="cd03257">
    <property type="entry name" value="ABC_NikE_OppD_transporters"/>
    <property type="match status" value="1"/>
</dbReference>
<dbReference type="Pfam" id="PF08352">
    <property type="entry name" value="oligo_HPY"/>
    <property type="match status" value="1"/>
</dbReference>
<dbReference type="GO" id="GO:0055085">
    <property type="term" value="P:transmembrane transport"/>
    <property type="evidence" value="ECO:0007669"/>
    <property type="project" value="UniProtKB-ARBA"/>
</dbReference>
<proteinExistence type="inferred from homology"/>
<dbReference type="NCBIfam" id="NF008453">
    <property type="entry name" value="PRK11308.1"/>
    <property type="match status" value="1"/>
</dbReference>
<dbReference type="Proteomes" id="UP000013523">
    <property type="component" value="Chromosome"/>
</dbReference>
<evidence type="ECO:0000256" key="3">
    <source>
        <dbReference type="ARBA" id="ARBA00022741"/>
    </source>
</evidence>